<dbReference type="AlphaFoldDB" id="A0A9D1JP23"/>
<dbReference type="InterPro" id="IPR052159">
    <property type="entry name" value="Competence_DNA_uptake"/>
</dbReference>
<dbReference type="PANTHER" id="PTHR30619">
    <property type="entry name" value="DNA INTERNALIZATION/COMPETENCE PROTEIN COMEC/REC2"/>
    <property type="match status" value="1"/>
</dbReference>
<dbReference type="InterPro" id="IPR001279">
    <property type="entry name" value="Metallo-B-lactamas"/>
</dbReference>
<dbReference type="InterPro" id="IPR036866">
    <property type="entry name" value="RibonucZ/Hydroxyglut_hydro"/>
</dbReference>
<accession>A0A9D1JP23</accession>
<dbReference type="SUPFAM" id="SSF56281">
    <property type="entry name" value="Metallo-hydrolase/oxidoreductase"/>
    <property type="match status" value="1"/>
</dbReference>
<sequence length="363" mass="41622">MQSTGQDFLKNVSRTKLKEAEIEISIFGKGFGECIVLCVGEKDCIIVDSFLNPSTQNPIAIDYLKAIDFDCNRIKFVVLTHWHTDHISGISEILYSANPNVKLVLSPIITKKKFNDFINYAIQEESKSTSEYERVLEFIKQRGASCIKFASHDKRIFATEDSNSNVEIFSLSPQDNDLIRYLRSLVRPDKAGKTAYEFKEDNILSIVLLIKLLDNGILLGSDLETTNKDYEGWDAVVNNYTHLKCHPSIFKVPHHGSENGHNNFVWEKILRQKPISILTAYNKGYKLPKDSDIDRIKKLSEKLYVIGSKSKQDKELKLKIRKLMPDVKIEALPDQIGMVRWRKELNNSEDNGKIDFFGKVYCY</sequence>
<reference evidence="2" key="2">
    <citation type="journal article" date="2021" name="PeerJ">
        <title>Extensive microbial diversity within the chicken gut microbiome revealed by metagenomics and culture.</title>
        <authorList>
            <person name="Gilroy R."/>
            <person name="Ravi A."/>
            <person name="Getino M."/>
            <person name="Pursley I."/>
            <person name="Horton D.L."/>
            <person name="Alikhan N.F."/>
            <person name="Baker D."/>
            <person name="Gharbi K."/>
            <person name="Hall N."/>
            <person name="Watson M."/>
            <person name="Adriaenssens E.M."/>
            <person name="Foster-Nyarko E."/>
            <person name="Jarju S."/>
            <person name="Secka A."/>
            <person name="Antonio M."/>
            <person name="Oren A."/>
            <person name="Chaudhuri R.R."/>
            <person name="La Ragione R."/>
            <person name="Hildebrand F."/>
            <person name="Pallen M.J."/>
        </authorList>
    </citation>
    <scope>NUCLEOTIDE SEQUENCE</scope>
    <source>
        <strain evidence="2">6276</strain>
    </source>
</reference>
<protein>
    <submittedName>
        <fullName evidence="2">MBL fold metallo-hydrolase</fullName>
    </submittedName>
</protein>
<proteinExistence type="predicted"/>
<dbReference type="Gene3D" id="3.60.15.10">
    <property type="entry name" value="Ribonuclease Z/Hydroxyacylglutathione hydrolase-like"/>
    <property type="match status" value="1"/>
</dbReference>
<dbReference type="Proteomes" id="UP000823928">
    <property type="component" value="Unassembled WGS sequence"/>
</dbReference>
<gene>
    <name evidence="2" type="ORF">IAC10_13555</name>
</gene>
<dbReference type="Pfam" id="PF00753">
    <property type="entry name" value="Lactamase_B"/>
    <property type="match status" value="1"/>
</dbReference>
<reference evidence="2" key="1">
    <citation type="submission" date="2020-10" db="EMBL/GenBank/DDBJ databases">
        <authorList>
            <person name="Gilroy R."/>
        </authorList>
    </citation>
    <scope>NUCLEOTIDE SEQUENCE</scope>
    <source>
        <strain evidence="2">6276</strain>
    </source>
</reference>
<feature type="domain" description="Metallo-beta-lactamase" evidence="1">
    <location>
        <begin position="30"/>
        <end position="99"/>
    </location>
</feature>
<evidence type="ECO:0000259" key="1">
    <source>
        <dbReference type="Pfam" id="PF00753"/>
    </source>
</evidence>
<organism evidence="2 3">
    <name type="scientific">Candidatus Scatousia excrementigallinarum</name>
    <dbReference type="NCBI Taxonomy" id="2840935"/>
    <lineage>
        <taxon>Bacteria</taxon>
        <taxon>Candidatus Scatousia</taxon>
    </lineage>
</organism>
<dbReference type="PANTHER" id="PTHR30619:SF1">
    <property type="entry name" value="RECOMBINATION PROTEIN 2"/>
    <property type="match status" value="1"/>
</dbReference>
<evidence type="ECO:0000313" key="3">
    <source>
        <dbReference type="Proteomes" id="UP000823928"/>
    </source>
</evidence>
<name>A0A9D1JP23_9BACT</name>
<dbReference type="EMBL" id="DVIU01000280">
    <property type="protein sequence ID" value="HIS37626.1"/>
    <property type="molecule type" value="Genomic_DNA"/>
</dbReference>
<comment type="caution">
    <text evidence="2">The sequence shown here is derived from an EMBL/GenBank/DDBJ whole genome shotgun (WGS) entry which is preliminary data.</text>
</comment>
<evidence type="ECO:0000313" key="2">
    <source>
        <dbReference type="EMBL" id="HIS37626.1"/>
    </source>
</evidence>